<comment type="caution">
    <text evidence="3">The sequence shown here is derived from an EMBL/GenBank/DDBJ whole genome shotgun (WGS) entry which is preliminary data.</text>
</comment>
<feature type="transmembrane region" description="Helical" evidence="1">
    <location>
        <begin position="245"/>
        <end position="265"/>
    </location>
</feature>
<dbReference type="InterPro" id="IPR006976">
    <property type="entry name" value="VanZ-like"/>
</dbReference>
<feature type="transmembrane region" description="Helical" evidence="1">
    <location>
        <begin position="102"/>
        <end position="120"/>
    </location>
</feature>
<dbReference type="Proteomes" id="UP000564496">
    <property type="component" value="Unassembled WGS sequence"/>
</dbReference>
<keyword evidence="1" id="KW-0812">Transmembrane</keyword>
<protein>
    <submittedName>
        <fullName evidence="3">Glycopeptide antibiotics resistance protein</fullName>
    </submittedName>
</protein>
<feature type="transmembrane region" description="Helical" evidence="1">
    <location>
        <begin position="127"/>
        <end position="154"/>
    </location>
</feature>
<evidence type="ECO:0000256" key="1">
    <source>
        <dbReference type="SAM" id="Phobius"/>
    </source>
</evidence>
<evidence type="ECO:0000313" key="4">
    <source>
        <dbReference type="Proteomes" id="UP000564496"/>
    </source>
</evidence>
<dbReference type="EMBL" id="JACBZR010000001">
    <property type="protein sequence ID" value="NYI78763.1"/>
    <property type="molecule type" value="Genomic_DNA"/>
</dbReference>
<accession>A0A7Z0DNS2</accession>
<keyword evidence="1" id="KW-0472">Membrane</keyword>
<evidence type="ECO:0000313" key="3">
    <source>
        <dbReference type="EMBL" id="NYI78763.1"/>
    </source>
</evidence>
<gene>
    <name evidence="3" type="ORF">BJ988_003411</name>
</gene>
<dbReference type="Pfam" id="PF04892">
    <property type="entry name" value="VanZ"/>
    <property type="match status" value="1"/>
</dbReference>
<dbReference type="PANTHER" id="PTHR36834">
    <property type="entry name" value="MEMBRANE PROTEIN-RELATED"/>
    <property type="match status" value="1"/>
</dbReference>
<feature type="transmembrane region" description="Helical" evidence="1">
    <location>
        <begin position="285"/>
        <end position="301"/>
    </location>
</feature>
<evidence type="ECO:0000259" key="2">
    <source>
        <dbReference type="Pfam" id="PF04892"/>
    </source>
</evidence>
<sequence>MDNVVGNAVLAIFFGLGLAVAGFVPAAAVAYRRSGSFPLGRILLLLAAAIYAVALWTYTLVPMPEAGSFTCAGTHVHAFGFVEDILRTRAEIGARALLTNAVFLQVALNVVLFVPLGFFVRAITGRGIVVAGALGLATSLLIETTQLTGIWGLYSCAYRVFDVDDLLVNTAGAVLGSAISVLLVRPHARPAPRTITVGRRLVGMVADLLVILGTGAPLALAWRAWQLYGLEVPFDEVSTTIQFWLLWGPPIVLEAIAVLGFGRTVGEWVVGLRATAGSGTWWRRIFKLLTGVGGLTLLLVADFPGSGLVLLVFVAATIVALPRTDEHRGLSNVLAGMQVRQVRPSSS</sequence>
<feature type="transmembrane region" description="Helical" evidence="1">
    <location>
        <begin position="42"/>
        <end position="61"/>
    </location>
</feature>
<feature type="transmembrane region" description="Helical" evidence="1">
    <location>
        <begin position="166"/>
        <end position="184"/>
    </location>
</feature>
<name>A0A7Z0DNS2_9ACTN</name>
<dbReference type="InterPro" id="IPR053150">
    <property type="entry name" value="Teicoplanin_resist-assoc"/>
</dbReference>
<keyword evidence="1" id="KW-1133">Transmembrane helix</keyword>
<feature type="transmembrane region" description="Helical" evidence="1">
    <location>
        <begin position="205"/>
        <end position="225"/>
    </location>
</feature>
<proteinExistence type="predicted"/>
<organism evidence="3 4">
    <name type="scientific">Nocardioides panzhihuensis</name>
    <dbReference type="NCBI Taxonomy" id="860243"/>
    <lineage>
        <taxon>Bacteria</taxon>
        <taxon>Bacillati</taxon>
        <taxon>Actinomycetota</taxon>
        <taxon>Actinomycetes</taxon>
        <taxon>Propionibacteriales</taxon>
        <taxon>Nocardioidaceae</taxon>
        <taxon>Nocardioides</taxon>
    </lineage>
</organism>
<feature type="domain" description="VanZ-like" evidence="2">
    <location>
        <begin position="49"/>
        <end position="182"/>
    </location>
</feature>
<keyword evidence="4" id="KW-1185">Reference proteome</keyword>
<dbReference type="RefSeq" id="WP_179659073.1">
    <property type="nucleotide sequence ID" value="NZ_JACBZR010000001.1"/>
</dbReference>
<dbReference type="PANTHER" id="PTHR36834:SF1">
    <property type="entry name" value="INTEGRAL MEMBRANE PROTEIN"/>
    <property type="match status" value="1"/>
</dbReference>
<feature type="transmembrane region" description="Helical" evidence="1">
    <location>
        <begin position="6"/>
        <end position="30"/>
    </location>
</feature>
<dbReference type="AlphaFoldDB" id="A0A7Z0DNS2"/>
<reference evidence="3 4" key="1">
    <citation type="submission" date="2020-07" db="EMBL/GenBank/DDBJ databases">
        <title>Sequencing the genomes of 1000 actinobacteria strains.</title>
        <authorList>
            <person name="Klenk H.-P."/>
        </authorList>
    </citation>
    <scope>NUCLEOTIDE SEQUENCE [LARGE SCALE GENOMIC DNA]</scope>
    <source>
        <strain evidence="3 4">DSM 26487</strain>
    </source>
</reference>